<name>A0A318I507_9BACT</name>
<evidence type="ECO:0000313" key="2">
    <source>
        <dbReference type="Proteomes" id="UP000248314"/>
    </source>
</evidence>
<accession>A0A318I507</accession>
<dbReference type="Proteomes" id="UP000248314">
    <property type="component" value="Unassembled WGS sequence"/>
</dbReference>
<proteinExistence type="predicted"/>
<gene>
    <name evidence="1" type="ORF">EJ73_02687</name>
</gene>
<dbReference type="STRING" id="1122991.GCA_000613445_00368"/>
<keyword evidence="2" id="KW-1185">Reference proteome</keyword>
<reference evidence="1 2" key="1">
    <citation type="submission" date="2018-05" db="EMBL/GenBank/DDBJ databases">
        <title>Genomic Encyclopedia of Type Strains, Phase I: the one thousand microbial genomes (KMG-I) project.</title>
        <authorList>
            <person name="Kyrpides N."/>
        </authorList>
    </citation>
    <scope>NUCLEOTIDE SEQUENCE [LARGE SCALE GENOMIC DNA]</scope>
    <source>
        <strain evidence="1 2">DSM 15611</strain>
    </source>
</reference>
<organism evidence="1 2">
    <name type="scientific">Hoylesella shahii DSM 15611 = JCM 12083</name>
    <dbReference type="NCBI Taxonomy" id="1122991"/>
    <lineage>
        <taxon>Bacteria</taxon>
        <taxon>Pseudomonadati</taxon>
        <taxon>Bacteroidota</taxon>
        <taxon>Bacteroidia</taxon>
        <taxon>Bacteroidales</taxon>
        <taxon>Prevotellaceae</taxon>
        <taxon>Hoylesella</taxon>
    </lineage>
</organism>
<comment type="caution">
    <text evidence="1">The sequence shown here is derived from an EMBL/GenBank/DDBJ whole genome shotgun (WGS) entry which is preliminary data.</text>
</comment>
<evidence type="ECO:0000313" key="1">
    <source>
        <dbReference type="EMBL" id="PXX17274.1"/>
    </source>
</evidence>
<dbReference type="EMBL" id="QJJX01000056">
    <property type="protein sequence ID" value="PXX17274.1"/>
    <property type="molecule type" value="Genomic_DNA"/>
</dbReference>
<sequence length="243" mass="27702">MIYFKFNCTVFYWKQLAYKTMKARLLSIAAVILLLGCASLPKYTILNRQHSIYYTREQTSELNKRVCTLIRKSKEWRDFDSIYVYHIAICQLTSQLGGTAKSPSEFIKEDFTDSVFLSMSRLGRMKVKALDQGKTFLSTESIVLKKDKSLGGVGWIQFFTAASSGVKTFLPEDISELVDILDDDDFIGFFQVINLDNKVGNALFAVTRQRNVVVFTYGAGSSTTITKWKLKDFGDKYLGLRLF</sequence>
<protein>
    <submittedName>
        <fullName evidence="1">Uncharacterized protein</fullName>
    </submittedName>
</protein>
<dbReference type="AlphaFoldDB" id="A0A318I507"/>